<reference evidence="1" key="1">
    <citation type="journal article" date="2023" name="Plant J.">
        <title>Genome sequences and population genomics provide insights into the demographic history, inbreeding, and mutation load of two 'living fossil' tree species of Dipteronia.</title>
        <authorList>
            <person name="Feng Y."/>
            <person name="Comes H.P."/>
            <person name="Chen J."/>
            <person name="Zhu S."/>
            <person name="Lu R."/>
            <person name="Zhang X."/>
            <person name="Li P."/>
            <person name="Qiu J."/>
            <person name="Olsen K.M."/>
            <person name="Qiu Y."/>
        </authorList>
    </citation>
    <scope>NUCLEOTIDE SEQUENCE</scope>
    <source>
        <strain evidence="1">NBL</strain>
    </source>
</reference>
<evidence type="ECO:0000313" key="2">
    <source>
        <dbReference type="Proteomes" id="UP001281410"/>
    </source>
</evidence>
<evidence type="ECO:0000313" key="1">
    <source>
        <dbReference type="EMBL" id="KAK3189453.1"/>
    </source>
</evidence>
<sequence length="83" mass="9586">MQEKELINDYTLSLQAEEDLFRSKSRIQWRKAGDRNSSNFFKAINGRRNTSKIHAITDDDGTLIEGDLPVKNEAIRHFHNILG</sequence>
<gene>
    <name evidence="1" type="ORF">Dsin_029014</name>
</gene>
<protein>
    <submittedName>
        <fullName evidence="1">Uncharacterized protein</fullName>
    </submittedName>
</protein>
<accession>A0AAD9ZRT0</accession>
<organism evidence="1 2">
    <name type="scientific">Dipteronia sinensis</name>
    <dbReference type="NCBI Taxonomy" id="43782"/>
    <lineage>
        <taxon>Eukaryota</taxon>
        <taxon>Viridiplantae</taxon>
        <taxon>Streptophyta</taxon>
        <taxon>Embryophyta</taxon>
        <taxon>Tracheophyta</taxon>
        <taxon>Spermatophyta</taxon>
        <taxon>Magnoliopsida</taxon>
        <taxon>eudicotyledons</taxon>
        <taxon>Gunneridae</taxon>
        <taxon>Pentapetalae</taxon>
        <taxon>rosids</taxon>
        <taxon>malvids</taxon>
        <taxon>Sapindales</taxon>
        <taxon>Sapindaceae</taxon>
        <taxon>Hippocastanoideae</taxon>
        <taxon>Acereae</taxon>
        <taxon>Dipteronia</taxon>
    </lineage>
</organism>
<name>A0AAD9ZRT0_9ROSI</name>
<dbReference type="AlphaFoldDB" id="A0AAD9ZRT0"/>
<dbReference type="EMBL" id="JANJYJ010000009">
    <property type="protein sequence ID" value="KAK3189453.1"/>
    <property type="molecule type" value="Genomic_DNA"/>
</dbReference>
<comment type="caution">
    <text evidence="1">The sequence shown here is derived from an EMBL/GenBank/DDBJ whole genome shotgun (WGS) entry which is preliminary data.</text>
</comment>
<proteinExistence type="predicted"/>
<dbReference type="Proteomes" id="UP001281410">
    <property type="component" value="Unassembled WGS sequence"/>
</dbReference>
<keyword evidence="2" id="KW-1185">Reference proteome</keyword>